<evidence type="ECO:0000259" key="1">
    <source>
        <dbReference type="Pfam" id="PF01764"/>
    </source>
</evidence>
<dbReference type="PANTHER" id="PTHR45856">
    <property type="entry name" value="ALPHA/BETA-HYDROLASES SUPERFAMILY PROTEIN"/>
    <property type="match status" value="1"/>
</dbReference>
<comment type="caution">
    <text evidence="2">The sequence shown here is derived from an EMBL/GenBank/DDBJ whole genome shotgun (WGS) entry which is preliminary data.</text>
</comment>
<reference evidence="2 3" key="1">
    <citation type="submission" date="2018-09" db="EMBL/GenBank/DDBJ databases">
        <authorList>
            <person name="Wang Z."/>
        </authorList>
    </citation>
    <scope>NUCLEOTIDE SEQUENCE [LARGE SCALE GENOMIC DNA]</scope>
    <source>
        <strain evidence="2 3">ALS 81</strain>
    </source>
</reference>
<dbReference type="Pfam" id="PF01764">
    <property type="entry name" value="Lipase_3"/>
    <property type="match status" value="1"/>
</dbReference>
<name>A0A420E8Q8_9ALTE</name>
<dbReference type="CDD" id="cd00519">
    <property type="entry name" value="Lipase_3"/>
    <property type="match status" value="1"/>
</dbReference>
<organism evidence="2 3">
    <name type="scientific">Alginatibacterium sediminis</name>
    <dbReference type="NCBI Taxonomy" id="2164068"/>
    <lineage>
        <taxon>Bacteria</taxon>
        <taxon>Pseudomonadati</taxon>
        <taxon>Pseudomonadota</taxon>
        <taxon>Gammaproteobacteria</taxon>
        <taxon>Alteromonadales</taxon>
        <taxon>Alteromonadaceae</taxon>
        <taxon>Alginatibacterium</taxon>
    </lineage>
</organism>
<proteinExistence type="predicted"/>
<gene>
    <name evidence="2" type="ORF">DBZ36_15160</name>
</gene>
<dbReference type="Gene3D" id="3.40.50.1820">
    <property type="entry name" value="alpha/beta hydrolase"/>
    <property type="match status" value="1"/>
</dbReference>
<dbReference type="RefSeq" id="WP_120355804.1">
    <property type="nucleotide sequence ID" value="NZ_RAQO01000008.1"/>
</dbReference>
<dbReference type="AlphaFoldDB" id="A0A420E8Q8"/>
<dbReference type="InterPro" id="IPR029058">
    <property type="entry name" value="AB_hydrolase_fold"/>
</dbReference>
<dbReference type="InterPro" id="IPR051218">
    <property type="entry name" value="Sec_MonoDiacylglyc_Lipase"/>
</dbReference>
<dbReference type="EMBL" id="RAQO01000008">
    <property type="protein sequence ID" value="RKF15718.1"/>
    <property type="molecule type" value="Genomic_DNA"/>
</dbReference>
<dbReference type="PANTHER" id="PTHR45856:SF24">
    <property type="entry name" value="FUNGAL LIPASE-LIKE DOMAIN-CONTAINING PROTEIN"/>
    <property type="match status" value="1"/>
</dbReference>
<evidence type="ECO:0000313" key="3">
    <source>
        <dbReference type="Proteomes" id="UP000286482"/>
    </source>
</evidence>
<accession>A0A420E8Q8</accession>
<feature type="domain" description="Fungal lipase-type" evidence="1">
    <location>
        <begin position="59"/>
        <end position="197"/>
    </location>
</feature>
<sequence>MKKLKRYHYERYALLCELSYPNDFDPLAFGFSEAGNVLIEDQKGHVAARVLWGPKKEVVVVIRGSKDLRDWLINMQCWLRRVNERHRTYRVHWGYSKMLDEPCKDTPLLSIYERLRLTLLPLINEGRKVSITGHSSGGAIGVLMAQRLHRQHSKCVKRVVTFGQPAVGDYRFKRQYPLASKTFRVCCDVDLVTFLPPFPGIYHQVGRTHWLHDERIFEDVSDFRRLLISLSFWLTRPVRYHFMDKYIRRKNYFDKH</sequence>
<dbReference type="InterPro" id="IPR002921">
    <property type="entry name" value="Fungal_lipase-type"/>
</dbReference>
<dbReference type="GO" id="GO:0006629">
    <property type="term" value="P:lipid metabolic process"/>
    <property type="evidence" value="ECO:0007669"/>
    <property type="project" value="InterPro"/>
</dbReference>
<dbReference type="OrthoDB" id="6254172at2"/>
<evidence type="ECO:0000313" key="2">
    <source>
        <dbReference type="EMBL" id="RKF15718.1"/>
    </source>
</evidence>
<keyword evidence="3" id="KW-1185">Reference proteome</keyword>
<protein>
    <submittedName>
        <fullName evidence="2">Lipase</fullName>
    </submittedName>
</protein>
<dbReference type="Proteomes" id="UP000286482">
    <property type="component" value="Unassembled WGS sequence"/>
</dbReference>
<dbReference type="SUPFAM" id="SSF53474">
    <property type="entry name" value="alpha/beta-Hydrolases"/>
    <property type="match status" value="1"/>
</dbReference>